<dbReference type="Pfam" id="PF14270">
    <property type="entry name" value="DUF4358"/>
    <property type="match status" value="1"/>
</dbReference>
<accession>A0A926DSG3</accession>
<dbReference type="AlphaFoldDB" id="A0A926DSG3"/>
<dbReference type="EMBL" id="JACRSQ010000003">
    <property type="protein sequence ID" value="MBC8542489.1"/>
    <property type="molecule type" value="Genomic_DNA"/>
</dbReference>
<feature type="signal peptide" evidence="1">
    <location>
        <begin position="1"/>
        <end position="21"/>
    </location>
</feature>
<name>A0A926DSG3_9FIRM</name>
<evidence type="ECO:0000256" key="1">
    <source>
        <dbReference type="SAM" id="SignalP"/>
    </source>
</evidence>
<sequence length="149" mass="16058">MKKVCILIMLLACLAGCSQKAVDLDPQTAAKTLSDSSTGDSPLSKLDLDAALSLYGLTSEEVADASLYIGNSGTVDEVSVWKAVSDSAANTIEDRIRDRIATQKDVYADYRPDEIPKLNNAVVARRGQFVILFIDGDWKAAQKAVDSLF</sequence>
<keyword evidence="3" id="KW-1185">Reference proteome</keyword>
<evidence type="ECO:0000313" key="3">
    <source>
        <dbReference type="Proteomes" id="UP000657006"/>
    </source>
</evidence>
<feature type="chain" id="PRO_5037564882" evidence="1">
    <location>
        <begin position="22"/>
        <end position="149"/>
    </location>
</feature>
<organism evidence="2 3">
    <name type="scientific">Bianquea renquensis</name>
    <dbReference type="NCBI Taxonomy" id="2763661"/>
    <lineage>
        <taxon>Bacteria</taxon>
        <taxon>Bacillati</taxon>
        <taxon>Bacillota</taxon>
        <taxon>Clostridia</taxon>
        <taxon>Eubacteriales</taxon>
        <taxon>Bianqueaceae</taxon>
        <taxon>Bianquea</taxon>
    </lineage>
</organism>
<protein>
    <submittedName>
        <fullName evidence="2">DUF4358 domain-containing protein</fullName>
    </submittedName>
</protein>
<dbReference type="InterPro" id="IPR025648">
    <property type="entry name" value="DUF4358"/>
</dbReference>
<evidence type="ECO:0000313" key="2">
    <source>
        <dbReference type="EMBL" id="MBC8542489.1"/>
    </source>
</evidence>
<proteinExistence type="predicted"/>
<dbReference type="RefSeq" id="WP_177714383.1">
    <property type="nucleotide sequence ID" value="NZ_JACRSQ010000003.1"/>
</dbReference>
<comment type="caution">
    <text evidence="2">The sequence shown here is derived from an EMBL/GenBank/DDBJ whole genome shotgun (WGS) entry which is preliminary data.</text>
</comment>
<dbReference type="Proteomes" id="UP000657006">
    <property type="component" value="Unassembled WGS sequence"/>
</dbReference>
<keyword evidence="1" id="KW-0732">Signal</keyword>
<gene>
    <name evidence="2" type="ORF">H8730_02865</name>
</gene>
<reference evidence="2" key="1">
    <citation type="submission" date="2020-08" db="EMBL/GenBank/DDBJ databases">
        <title>Genome public.</title>
        <authorList>
            <person name="Liu C."/>
            <person name="Sun Q."/>
        </authorList>
    </citation>
    <scope>NUCLEOTIDE SEQUENCE</scope>
    <source>
        <strain evidence="2">NSJ-32</strain>
    </source>
</reference>